<dbReference type="GO" id="GO:0004252">
    <property type="term" value="F:serine-type endopeptidase activity"/>
    <property type="evidence" value="ECO:0007669"/>
    <property type="project" value="InterPro"/>
</dbReference>
<evidence type="ECO:0000256" key="4">
    <source>
        <dbReference type="ARBA" id="ARBA00023136"/>
    </source>
</evidence>
<evidence type="ECO:0000259" key="6">
    <source>
        <dbReference type="Pfam" id="PF01694"/>
    </source>
</evidence>
<dbReference type="InterPro" id="IPR022764">
    <property type="entry name" value="Peptidase_S54_rhomboid_dom"/>
</dbReference>
<feature type="transmembrane region" description="Helical" evidence="5">
    <location>
        <begin position="67"/>
        <end position="85"/>
    </location>
</feature>
<feature type="transmembrane region" description="Helical" evidence="5">
    <location>
        <begin position="139"/>
        <end position="158"/>
    </location>
</feature>
<evidence type="ECO:0000256" key="2">
    <source>
        <dbReference type="ARBA" id="ARBA00022692"/>
    </source>
</evidence>
<dbReference type="Proteomes" id="UP000248987">
    <property type="component" value="Unassembled WGS sequence"/>
</dbReference>
<protein>
    <submittedName>
        <fullName evidence="7">Membrane associated rhomboid family serine protease</fullName>
    </submittedName>
</protein>
<evidence type="ECO:0000256" key="1">
    <source>
        <dbReference type="ARBA" id="ARBA00004141"/>
    </source>
</evidence>
<dbReference type="Gene3D" id="1.20.1540.10">
    <property type="entry name" value="Rhomboid-like"/>
    <property type="match status" value="1"/>
</dbReference>
<keyword evidence="3 5" id="KW-1133">Transmembrane helix</keyword>
<dbReference type="Pfam" id="PF01694">
    <property type="entry name" value="Rhomboid"/>
    <property type="match status" value="1"/>
</dbReference>
<keyword evidence="7" id="KW-0645">Protease</keyword>
<dbReference type="GO" id="GO:0006508">
    <property type="term" value="P:proteolysis"/>
    <property type="evidence" value="ECO:0007669"/>
    <property type="project" value="UniProtKB-KW"/>
</dbReference>
<feature type="domain" description="Peptidase S54 rhomboid" evidence="6">
    <location>
        <begin position="54"/>
        <end position="185"/>
    </location>
</feature>
<reference evidence="7 8" key="1">
    <citation type="submission" date="2018-06" db="EMBL/GenBank/DDBJ databases">
        <title>Genomic Encyclopedia of Archaeal and Bacterial Type Strains, Phase II (KMG-II): from individual species to whole genera.</title>
        <authorList>
            <person name="Goeker M."/>
        </authorList>
    </citation>
    <scope>NUCLEOTIDE SEQUENCE [LARGE SCALE GENOMIC DNA]</scope>
    <source>
        <strain evidence="7 8">DSM 12408</strain>
    </source>
</reference>
<keyword evidence="7" id="KW-0378">Hydrolase</keyword>
<evidence type="ECO:0000256" key="3">
    <source>
        <dbReference type="ARBA" id="ARBA00022989"/>
    </source>
</evidence>
<comment type="caution">
    <text evidence="7">The sequence shown here is derived from an EMBL/GenBank/DDBJ whole genome shotgun (WGS) entry which is preliminary data.</text>
</comment>
<name>A0A1A7QZH6_9FLAO</name>
<dbReference type="OrthoDB" id="465874at2"/>
<keyword evidence="2 5" id="KW-0812">Transmembrane</keyword>
<organism evidence="7 8">
    <name type="scientific">Gelidibacter algens</name>
    <dbReference type="NCBI Taxonomy" id="49280"/>
    <lineage>
        <taxon>Bacteria</taxon>
        <taxon>Pseudomonadati</taxon>
        <taxon>Bacteroidota</taxon>
        <taxon>Flavobacteriia</taxon>
        <taxon>Flavobacteriales</taxon>
        <taxon>Flavobacteriaceae</taxon>
        <taxon>Gelidibacter</taxon>
    </lineage>
</organism>
<feature type="transmembrane region" description="Helical" evidence="5">
    <location>
        <begin position="114"/>
        <end position="132"/>
    </location>
</feature>
<dbReference type="InterPro" id="IPR035952">
    <property type="entry name" value="Rhomboid-like_sf"/>
</dbReference>
<dbReference type="GO" id="GO:0016020">
    <property type="term" value="C:membrane"/>
    <property type="evidence" value="ECO:0007669"/>
    <property type="project" value="UniProtKB-SubCell"/>
</dbReference>
<dbReference type="SUPFAM" id="SSF144091">
    <property type="entry name" value="Rhomboid-like"/>
    <property type="match status" value="1"/>
</dbReference>
<keyword evidence="4 5" id="KW-0472">Membrane</keyword>
<feature type="transmembrane region" description="Helical" evidence="5">
    <location>
        <begin position="170"/>
        <end position="187"/>
    </location>
</feature>
<gene>
    <name evidence="7" type="ORF">LX77_03097</name>
</gene>
<sequence length="270" mass="31710">MSNQQHFRYSTGVVAYPIFFLMLIWVVFWLQVRFFPVIKTWGIIPDTLVGLRGVVLSPFIHGDIEHIYHNSVPLVVLSMALFYFYRPIAWKVLVYGILLSGLITWFIGRPANHIGASGLIYVLVSFIFFKGIFAKHFRLIALSLIIIFLYGSMIWYVFPIKEGMSWEGHLGGLITGFVFAIIFRKAIAKPERYLWQEPHYNEDDDPFLRHFDEHGNFIENLEPEDEIEIEVEDEFEDEVEDELKDENDIKDEVQKNTPKYNYIYKENPKS</sequence>
<keyword evidence="8" id="KW-1185">Reference proteome</keyword>
<comment type="subcellular location">
    <subcellularLocation>
        <location evidence="1">Membrane</location>
        <topology evidence="1">Multi-pass membrane protein</topology>
    </subcellularLocation>
</comment>
<dbReference type="RefSeq" id="WP_066436393.1">
    <property type="nucleotide sequence ID" value="NZ_LZRN01000033.1"/>
</dbReference>
<evidence type="ECO:0000313" key="7">
    <source>
        <dbReference type="EMBL" id="RAJ20838.1"/>
    </source>
</evidence>
<dbReference type="AlphaFoldDB" id="A0A1A7QZH6"/>
<feature type="transmembrane region" description="Helical" evidence="5">
    <location>
        <begin position="12"/>
        <end position="32"/>
    </location>
</feature>
<accession>A0A1A7QZH6</accession>
<dbReference type="EMBL" id="QLLQ01000014">
    <property type="protein sequence ID" value="RAJ20838.1"/>
    <property type="molecule type" value="Genomic_DNA"/>
</dbReference>
<proteinExistence type="predicted"/>
<evidence type="ECO:0000313" key="8">
    <source>
        <dbReference type="Proteomes" id="UP000248987"/>
    </source>
</evidence>
<feature type="transmembrane region" description="Helical" evidence="5">
    <location>
        <begin position="92"/>
        <end position="108"/>
    </location>
</feature>
<evidence type="ECO:0000256" key="5">
    <source>
        <dbReference type="SAM" id="Phobius"/>
    </source>
</evidence>
<dbReference type="STRING" id="49280.A9996_14180"/>